<feature type="signal peptide" evidence="11">
    <location>
        <begin position="1"/>
        <end position="23"/>
    </location>
</feature>
<gene>
    <name evidence="13" type="ORF">E3N88_01184</name>
</gene>
<reference evidence="13 14" key="1">
    <citation type="submission" date="2019-05" db="EMBL/GenBank/DDBJ databases">
        <title>Mikania micrantha, genome provides insights into the molecular mechanism of rapid growth.</title>
        <authorList>
            <person name="Liu B."/>
        </authorList>
    </citation>
    <scope>NUCLEOTIDE SEQUENCE [LARGE SCALE GENOMIC DNA]</scope>
    <source>
        <strain evidence="13">NLD-2019</strain>
        <tissue evidence="13">Leaf</tissue>
    </source>
</reference>
<dbReference type="Pfam" id="PF07983">
    <property type="entry name" value="X8"/>
    <property type="match status" value="1"/>
</dbReference>
<dbReference type="InterPro" id="IPR012946">
    <property type="entry name" value="X8"/>
</dbReference>
<keyword evidence="6" id="KW-1015">Disulfide bond</keyword>
<evidence type="ECO:0000256" key="3">
    <source>
        <dbReference type="ARBA" id="ARBA00022622"/>
    </source>
</evidence>
<evidence type="ECO:0000256" key="8">
    <source>
        <dbReference type="ARBA" id="ARBA00023288"/>
    </source>
</evidence>
<evidence type="ECO:0000256" key="9">
    <source>
        <dbReference type="SAM" id="MobiDB-lite"/>
    </source>
</evidence>
<dbReference type="Proteomes" id="UP000326396">
    <property type="component" value="Linkage Group LG1"/>
</dbReference>
<comment type="caution">
    <text evidence="13">The sequence shown here is derived from an EMBL/GenBank/DDBJ whole genome shotgun (WGS) entry which is preliminary data.</text>
</comment>
<evidence type="ECO:0000256" key="11">
    <source>
        <dbReference type="SAM" id="SignalP"/>
    </source>
</evidence>
<keyword evidence="3" id="KW-0336">GPI-anchor</keyword>
<evidence type="ECO:0000256" key="1">
    <source>
        <dbReference type="ARBA" id="ARBA00004609"/>
    </source>
</evidence>
<evidence type="ECO:0000256" key="4">
    <source>
        <dbReference type="ARBA" id="ARBA00022729"/>
    </source>
</evidence>
<sequence>MATFPNVAVILVVHLLISGNLTAATWCVARTDAGEDALQDALDYACGTRADCGPVQQSGPCFLQNTIRAHASYAFNSYYMHSSMDPAACDFAGTATVAKTDPSYGSCVYPASPSTMGGIRNPPLDNTLPPPQTSAPVDGSGGLLTPLPPGMSGATPNGSGGAFITPTGVAPVLDDSSSDAYSGFQMSGLLFLGMMFMFFLLMFQPTDVSVA</sequence>
<evidence type="ECO:0000256" key="5">
    <source>
        <dbReference type="ARBA" id="ARBA00023136"/>
    </source>
</evidence>
<dbReference type="PANTHER" id="PTHR31044:SF47">
    <property type="entry name" value="CARBOHYDRATE-BINDING X8 DOMAIN SUPERFAMILY PROTEIN"/>
    <property type="match status" value="1"/>
</dbReference>
<dbReference type="GO" id="GO:0009506">
    <property type="term" value="C:plasmodesma"/>
    <property type="evidence" value="ECO:0007669"/>
    <property type="project" value="UniProtKB-ARBA"/>
</dbReference>
<proteinExistence type="predicted"/>
<name>A0A5N6Q2J8_9ASTR</name>
<evidence type="ECO:0000256" key="2">
    <source>
        <dbReference type="ARBA" id="ARBA00022475"/>
    </source>
</evidence>
<keyword evidence="14" id="KW-1185">Reference proteome</keyword>
<evidence type="ECO:0000259" key="12">
    <source>
        <dbReference type="SMART" id="SM00768"/>
    </source>
</evidence>
<dbReference type="PANTHER" id="PTHR31044">
    <property type="entry name" value="BETA-1,3 GLUCANASE"/>
    <property type="match status" value="1"/>
</dbReference>
<keyword evidence="5 10" id="KW-0472">Membrane</keyword>
<feature type="domain" description="X8" evidence="12">
    <location>
        <begin position="25"/>
        <end position="109"/>
    </location>
</feature>
<organism evidence="13 14">
    <name type="scientific">Mikania micrantha</name>
    <name type="common">bitter vine</name>
    <dbReference type="NCBI Taxonomy" id="192012"/>
    <lineage>
        <taxon>Eukaryota</taxon>
        <taxon>Viridiplantae</taxon>
        <taxon>Streptophyta</taxon>
        <taxon>Embryophyta</taxon>
        <taxon>Tracheophyta</taxon>
        <taxon>Spermatophyta</taxon>
        <taxon>Magnoliopsida</taxon>
        <taxon>eudicotyledons</taxon>
        <taxon>Gunneridae</taxon>
        <taxon>Pentapetalae</taxon>
        <taxon>asterids</taxon>
        <taxon>campanulids</taxon>
        <taxon>Asterales</taxon>
        <taxon>Asteraceae</taxon>
        <taxon>Asteroideae</taxon>
        <taxon>Heliantheae alliance</taxon>
        <taxon>Eupatorieae</taxon>
        <taxon>Mikania</taxon>
    </lineage>
</organism>
<evidence type="ECO:0000313" key="13">
    <source>
        <dbReference type="EMBL" id="KAD7478048.1"/>
    </source>
</evidence>
<comment type="subcellular location">
    <subcellularLocation>
        <location evidence="1">Cell membrane</location>
        <topology evidence="1">Lipid-anchor</topology>
        <topology evidence="1">GPI-anchor</topology>
    </subcellularLocation>
</comment>
<dbReference type="OrthoDB" id="417697at2759"/>
<dbReference type="InterPro" id="IPR044788">
    <property type="entry name" value="X8_dom_prot"/>
</dbReference>
<keyword evidence="2" id="KW-1003">Cell membrane</keyword>
<dbReference type="FunFam" id="1.20.58.1040:FF:000001">
    <property type="entry name" value="Glucan endo-1,3-beta-glucosidase 4"/>
    <property type="match status" value="1"/>
</dbReference>
<dbReference type="EMBL" id="SZYD01000001">
    <property type="protein sequence ID" value="KAD7478048.1"/>
    <property type="molecule type" value="Genomic_DNA"/>
</dbReference>
<dbReference type="Gene3D" id="1.20.58.1040">
    <property type="match status" value="1"/>
</dbReference>
<dbReference type="SMART" id="SM00768">
    <property type="entry name" value="X8"/>
    <property type="match status" value="1"/>
</dbReference>
<feature type="transmembrane region" description="Helical" evidence="10">
    <location>
        <begin position="184"/>
        <end position="203"/>
    </location>
</feature>
<dbReference type="AlphaFoldDB" id="A0A5N6Q2J8"/>
<feature type="region of interest" description="Disordered" evidence="9">
    <location>
        <begin position="118"/>
        <end position="158"/>
    </location>
</feature>
<evidence type="ECO:0000256" key="10">
    <source>
        <dbReference type="SAM" id="Phobius"/>
    </source>
</evidence>
<keyword evidence="10" id="KW-0812">Transmembrane</keyword>
<keyword evidence="7" id="KW-0325">Glycoprotein</keyword>
<keyword evidence="8" id="KW-0449">Lipoprotein</keyword>
<protein>
    <recommendedName>
        <fullName evidence="12">X8 domain-containing protein</fullName>
    </recommendedName>
</protein>
<feature type="chain" id="PRO_5024346477" description="X8 domain-containing protein" evidence="11">
    <location>
        <begin position="24"/>
        <end position="211"/>
    </location>
</feature>
<accession>A0A5N6Q2J8</accession>
<keyword evidence="10" id="KW-1133">Transmembrane helix</keyword>
<keyword evidence="4 11" id="KW-0732">Signal</keyword>
<dbReference type="GO" id="GO:0005886">
    <property type="term" value="C:plasma membrane"/>
    <property type="evidence" value="ECO:0007669"/>
    <property type="project" value="UniProtKB-SubCell"/>
</dbReference>
<evidence type="ECO:0000256" key="7">
    <source>
        <dbReference type="ARBA" id="ARBA00023180"/>
    </source>
</evidence>
<evidence type="ECO:0000313" key="14">
    <source>
        <dbReference type="Proteomes" id="UP000326396"/>
    </source>
</evidence>
<dbReference type="GO" id="GO:0098552">
    <property type="term" value="C:side of membrane"/>
    <property type="evidence" value="ECO:0007669"/>
    <property type="project" value="UniProtKB-KW"/>
</dbReference>
<evidence type="ECO:0000256" key="6">
    <source>
        <dbReference type="ARBA" id="ARBA00023157"/>
    </source>
</evidence>